<feature type="non-terminal residue" evidence="4">
    <location>
        <position position="411"/>
    </location>
</feature>
<feature type="domain" description="DDE Tnp4" evidence="3">
    <location>
        <begin position="229"/>
        <end position="336"/>
    </location>
</feature>
<gene>
    <name evidence="4" type="ORF">PR048_014118</name>
</gene>
<reference evidence="4 5" key="1">
    <citation type="submission" date="2023-02" db="EMBL/GenBank/DDBJ databases">
        <title>LHISI_Scaffold_Assembly.</title>
        <authorList>
            <person name="Stuart O.P."/>
            <person name="Cleave R."/>
            <person name="Magrath M.J.L."/>
            <person name="Mikheyev A.S."/>
        </authorList>
    </citation>
    <scope>NUCLEOTIDE SEQUENCE [LARGE SCALE GENOMIC DNA]</scope>
    <source>
        <strain evidence="4">Daus_M_001</strain>
        <tissue evidence="4">Leg muscle</tissue>
    </source>
</reference>
<name>A0ABQ9HDB3_9NEOP</name>
<dbReference type="InterPro" id="IPR027806">
    <property type="entry name" value="HARBI1_dom"/>
</dbReference>
<sequence length="411" mass="47320">MGQFSQWRKLYLPSATSSAQEEKVGTRRYRKNCAVNLAQLSANRLQCVAYSQLIELKQDTCMRKAISPHERRTVTLRFLATGRSYKDLEYTTIESKPALSKIIPETSETLYQALKEDYVKRLQRMVHTQQYVLEMVMTVEVEMIEMFQSAEMKHCQIVLSIYVVVHTHGYLKGHFQKLQRNAWTSQQSLKTSASSLIILGDIDGKHVQIVAPKDSGSYYYDYKKNICRNNGRVSDGGVLSHTRFFEKLINDDLRFLDVQTFHIQTGYLRDGAFAMRLNLIKPYSCESLTDDRRIFNYRLSRAPRVIENTFRIFHAPINLKVKNIETVVLAFCALYNFMTEMPPQTDTPPGYIVTENIARGRVELGEGCDPAMMHNLQRGTRGKLSACAKRVRDSLSQYFNQKDVLESSINN</sequence>
<protein>
    <recommendedName>
        <fullName evidence="3">DDE Tnp4 domain-containing protein</fullName>
    </recommendedName>
</protein>
<keyword evidence="2" id="KW-0479">Metal-binding</keyword>
<dbReference type="Proteomes" id="UP001159363">
    <property type="component" value="Chromosome 4"/>
</dbReference>
<keyword evidence="5" id="KW-1185">Reference proteome</keyword>
<proteinExistence type="predicted"/>
<dbReference type="EMBL" id="JARBHB010000005">
    <property type="protein sequence ID" value="KAJ8882316.1"/>
    <property type="molecule type" value="Genomic_DNA"/>
</dbReference>
<evidence type="ECO:0000256" key="1">
    <source>
        <dbReference type="ARBA" id="ARBA00001968"/>
    </source>
</evidence>
<comment type="caution">
    <text evidence="4">The sequence shown here is derived from an EMBL/GenBank/DDBJ whole genome shotgun (WGS) entry which is preliminary data.</text>
</comment>
<dbReference type="Pfam" id="PF13359">
    <property type="entry name" value="DDE_Tnp_4"/>
    <property type="match status" value="1"/>
</dbReference>
<accession>A0ABQ9HDB3</accession>
<comment type="cofactor">
    <cofactor evidence="1">
        <name>a divalent metal cation</name>
        <dbReference type="ChEBI" id="CHEBI:60240"/>
    </cofactor>
</comment>
<evidence type="ECO:0000313" key="4">
    <source>
        <dbReference type="EMBL" id="KAJ8882316.1"/>
    </source>
</evidence>
<evidence type="ECO:0000313" key="5">
    <source>
        <dbReference type="Proteomes" id="UP001159363"/>
    </source>
</evidence>
<evidence type="ECO:0000259" key="3">
    <source>
        <dbReference type="Pfam" id="PF13359"/>
    </source>
</evidence>
<evidence type="ECO:0000256" key="2">
    <source>
        <dbReference type="ARBA" id="ARBA00022723"/>
    </source>
</evidence>
<organism evidence="4 5">
    <name type="scientific">Dryococelus australis</name>
    <dbReference type="NCBI Taxonomy" id="614101"/>
    <lineage>
        <taxon>Eukaryota</taxon>
        <taxon>Metazoa</taxon>
        <taxon>Ecdysozoa</taxon>
        <taxon>Arthropoda</taxon>
        <taxon>Hexapoda</taxon>
        <taxon>Insecta</taxon>
        <taxon>Pterygota</taxon>
        <taxon>Neoptera</taxon>
        <taxon>Polyneoptera</taxon>
        <taxon>Phasmatodea</taxon>
        <taxon>Verophasmatodea</taxon>
        <taxon>Anareolatae</taxon>
        <taxon>Phasmatidae</taxon>
        <taxon>Eurycanthinae</taxon>
        <taxon>Dryococelus</taxon>
    </lineage>
</organism>